<evidence type="ECO:0000313" key="1">
    <source>
        <dbReference type="EMBL" id="JAE29784.1"/>
    </source>
</evidence>
<reference evidence="1" key="1">
    <citation type="submission" date="2014-09" db="EMBL/GenBank/DDBJ databases">
        <authorList>
            <person name="Magalhaes I.L.F."/>
            <person name="Oliveira U."/>
            <person name="Santos F.R."/>
            <person name="Vidigal T.H.D.A."/>
            <person name="Brescovit A.D."/>
            <person name="Santos A.J."/>
        </authorList>
    </citation>
    <scope>NUCLEOTIDE SEQUENCE</scope>
    <source>
        <tissue evidence="1">Shoot tissue taken approximately 20 cm above the soil surface</tissue>
    </source>
</reference>
<organism evidence="1">
    <name type="scientific">Arundo donax</name>
    <name type="common">Giant reed</name>
    <name type="synonym">Donax arundinaceus</name>
    <dbReference type="NCBI Taxonomy" id="35708"/>
    <lineage>
        <taxon>Eukaryota</taxon>
        <taxon>Viridiplantae</taxon>
        <taxon>Streptophyta</taxon>
        <taxon>Embryophyta</taxon>
        <taxon>Tracheophyta</taxon>
        <taxon>Spermatophyta</taxon>
        <taxon>Magnoliopsida</taxon>
        <taxon>Liliopsida</taxon>
        <taxon>Poales</taxon>
        <taxon>Poaceae</taxon>
        <taxon>PACMAD clade</taxon>
        <taxon>Arundinoideae</taxon>
        <taxon>Arundineae</taxon>
        <taxon>Arundo</taxon>
    </lineage>
</organism>
<protein>
    <submittedName>
        <fullName evidence="1">Uncharacterized protein</fullName>
    </submittedName>
</protein>
<sequence>MLHMYDMFSLAYNLIRNHYLLIAKCKQ</sequence>
<dbReference type="AlphaFoldDB" id="A0A0A9H1W1"/>
<accession>A0A0A9H1W1</accession>
<proteinExistence type="predicted"/>
<name>A0A0A9H1W1_ARUDO</name>
<dbReference type="EMBL" id="GBRH01168112">
    <property type="protein sequence ID" value="JAE29784.1"/>
    <property type="molecule type" value="Transcribed_RNA"/>
</dbReference>
<reference evidence="1" key="2">
    <citation type="journal article" date="2015" name="Data Brief">
        <title>Shoot transcriptome of the giant reed, Arundo donax.</title>
        <authorList>
            <person name="Barrero R.A."/>
            <person name="Guerrero F.D."/>
            <person name="Moolhuijzen P."/>
            <person name="Goolsby J.A."/>
            <person name="Tidwell J."/>
            <person name="Bellgard S.E."/>
            <person name="Bellgard M.I."/>
        </authorList>
    </citation>
    <scope>NUCLEOTIDE SEQUENCE</scope>
    <source>
        <tissue evidence="1">Shoot tissue taken approximately 20 cm above the soil surface</tissue>
    </source>
</reference>